<dbReference type="RefSeq" id="XP_003713583.1">
    <property type="nucleotide sequence ID" value="XM_003713535.1"/>
</dbReference>
<protein>
    <recommendedName>
        <fullName evidence="3">Peptidase M12A domain-containing protein</fullName>
    </recommendedName>
</protein>
<dbReference type="KEGG" id="mgr:MGG_04533"/>
<dbReference type="GO" id="GO:0008237">
    <property type="term" value="F:metallopeptidase activity"/>
    <property type="evidence" value="ECO:0007669"/>
    <property type="project" value="InterPro"/>
</dbReference>
<dbReference type="OMA" id="HEHQNPL"/>
<organism evidence="1 2">
    <name type="scientific">Pyricularia oryzae (strain 70-15 / ATCC MYA-4617 / FGSC 8958)</name>
    <name type="common">Rice blast fungus</name>
    <name type="synonym">Magnaporthe oryzae</name>
    <dbReference type="NCBI Taxonomy" id="242507"/>
    <lineage>
        <taxon>Eukaryota</taxon>
        <taxon>Fungi</taxon>
        <taxon>Dikarya</taxon>
        <taxon>Ascomycota</taxon>
        <taxon>Pezizomycotina</taxon>
        <taxon>Sordariomycetes</taxon>
        <taxon>Sordariomycetidae</taxon>
        <taxon>Magnaporthales</taxon>
        <taxon>Pyriculariaceae</taxon>
        <taxon>Pyricularia</taxon>
    </lineage>
</organism>
<evidence type="ECO:0008006" key="3">
    <source>
        <dbReference type="Google" id="ProtNLM"/>
    </source>
</evidence>
<dbReference type="InParanoid" id="G4MSS3"/>
<dbReference type="HOGENOM" id="CLU_043165_0_0_1"/>
<keyword evidence="2" id="KW-1185">Reference proteome</keyword>
<dbReference type="Gene3D" id="3.40.390.10">
    <property type="entry name" value="Collagenase (Catalytic Domain)"/>
    <property type="match status" value="1"/>
</dbReference>
<accession>G4MSS3</accession>
<evidence type="ECO:0000313" key="1">
    <source>
        <dbReference type="EMBL" id="EHA53776.1"/>
    </source>
</evidence>
<reference evidence="1 2" key="1">
    <citation type="journal article" date="2005" name="Nature">
        <title>The genome sequence of the rice blast fungus Magnaporthe grisea.</title>
        <authorList>
            <person name="Dean R.A."/>
            <person name="Talbot N.J."/>
            <person name="Ebbole D.J."/>
            <person name="Farman M.L."/>
            <person name="Mitchell T.K."/>
            <person name="Orbach M.J."/>
            <person name="Thon M."/>
            <person name="Kulkarni R."/>
            <person name="Xu J.R."/>
            <person name="Pan H."/>
            <person name="Read N.D."/>
            <person name="Lee Y.H."/>
            <person name="Carbone I."/>
            <person name="Brown D."/>
            <person name="Oh Y.Y."/>
            <person name="Donofrio N."/>
            <person name="Jeong J.S."/>
            <person name="Soanes D.M."/>
            <person name="Djonovic S."/>
            <person name="Kolomiets E."/>
            <person name="Rehmeyer C."/>
            <person name="Li W."/>
            <person name="Harding M."/>
            <person name="Kim S."/>
            <person name="Lebrun M.H."/>
            <person name="Bohnert H."/>
            <person name="Coughlan S."/>
            <person name="Butler J."/>
            <person name="Calvo S."/>
            <person name="Ma L.J."/>
            <person name="Nicol R."/>
            <person name="Purcell S."/>
            <person name="Nusbaum C."/>
            <person name="Galagan J.E."/>
            <person name="Birren B.W."/>
        </authorList>
    </citation>
    <scope>NUCLEOTIDE SEQUENCE [LARGE SCALE GENOMIC DNA]</scope>
    <source>
        <strain evidence="2">70-15 / ATCC MYA-4617 / FGSC 8958</strain>
    </source>
</reference>
<name>G4MSS3_PYRO7</name>
<dbReference type="SUPFAM" id="SSF55486">
    <property type="entry name" value="Metalloproteases ('zincins'), catalytic domain"/>
    <property type="match status" value="1"/>
</dbReference>
<proteinExistence type="predicted"/>
<dbReference type="Proteomes" id="UP000009058">
    <property type="component" value="Chromosome 2"/>
</dbReference>
<gene>
    <name evidence="1" type="ORF">MGG_04533</name>
</gene>
<evidence type="ECO:0000313" key="2">
    <source>
        <dbReference type="Proteomes" id="UP000009058"/>
    </source>
</evidence>
<reference key="2">
    <citation type="submission" date="2011-05" db="EMBL/GenBank/DDBJ databases">
        <title>The Genome Sequence of Magnaporthe oryzae 70-15.</title>
        <authorList>
            <consortium name="The Broad Institute Genome Sequencing Platform"/>
            <person name="Ma L.-J."/>
            <person name="Dead R."/>
            <person name="Young S.K."/>
            <person name="Zeng Q."/>
            <person name="Gargeya S."/>
            <person name="Fitzgerald M."/>
            <person name="Haas B."/>
            <person name="Abouelleil A."/>
            <person name="Alvarado L."/>
            <person name="Arachchi H.M."/>
            <person name="Berlin A."/>
            <person name="Brown A."/>
            <person name="Chapman S.B."/>
            <person name="Chen Z."/>
            <person name="Dunbar C."/>
            <person name="Freedman E."/>
            <person name="Gearin G."/>
            <person name="Gellesch M."/>
            <person name="Goldberg J."/>
            <person name="Griggs A."/>
            <person name="Gujja S."/>
            <person name="Heiman D."/>
            <person name="Howarth C."/>
            <person name="Larson L."/>
            <person name="Lui A."/>
            <person name="MacDonald P.J.P."/>
            <person name="Mehta T."/>
            <person name="Montmayeur A."/>
            <person name="Murphy C."/>
            <person name="Neiman D."/>
            <person name="Pearson M."/>
            <person name="Priest M."/>
            <person name="Roberts A."/>
            <person name="Saif S."/>
            <person name="Shea T."/>
            <person name="Shenoy N."/>
            <person name="Sisk P."/>
            <person name="Stolte C."/>
            <person name="Sykes S."/>
            <person name="Yandava C."/>
            <person name="Wortman J."/>
            <person name="Nusbaum C."/>
            <person name="Birren B."/>
        </authorList>
    </citation>
    <scope>NUCLEOTIDE SEQUENCE</scope>
    <source>
        <strain>70-15</strain>
    </source>
</reference>
<dbReference type="eggNOG" id="ENOG502S2ST">
    <property type="taxonomic scope" value="Eukaryota"/>
</dbReference>
<dbReference type="GeneID" id="2677829"/>
<dbReference type="AlphaFoldDB" id="G4MSS3"/>
<dbReference type="InterPro" id="IPR024079">
    <property type="entry name" value="MetalloPept_cat_dom_sf"/>
</dbReference>
<dbReference type="VEuPathDB" id="FungiDB:MGG_04533"/>
<sequence>MLIVKVNSFQIPWLPALFLSDSRLDIQPLDFLSHRYRAAQNTAQHLFSPPRQDPSTASMLLATYSIFLAVLAGVHPVQGGSAAWQPQLGHLAKRDVVIQADPSGHAVKDALVRRHLAVKKRYLTIDPNLGDASPWPDKTINYCYESKAARKNLHKDFVEASKMWKTAGLAAGVYKYKEVASPGSPCTGHADRAKILVVRITPGDPPEEGEDTPEEGENPAGWATLGIEPLNADSSYKGPEMYINTDLRYKGSGESRSRFVGTVAHELGHVWGLYHEHQNPLFWELPYSSSDGKVFGKNWFCQKVRGYQRSVDLIKSKFPNDAAEVQHQTENMCRWASFAKDYKFPGADYLPEQSTAGKFYPADIPRRAATNEHVDWASVMIYDGEDFLLKNDGSEVYENNRPSQADVLGIRRIYEDSFSSHEFPTLANSKKSKWYTKWKDMVNRAICKVKG</sequence>
<dbReference type="EMBL" id="CM001232">
    <property type="protein sequence ID" value="EHA53776.1"/>
    <property type="molecule type" value="Genomic_DNA"/>
</dbReference>